<dbReference type="PANTHER" id="PTHR34294">
    <property type="entry name" value="TRANSCRIPTIONAL REGULATOR-RELATED"/>
    <property type="match status" value="1"/>
</dbReference>
<dbReference type="EMBL" id="AEQN01000022">
    <property type="protein sequence ID" value="EFV01300.1"/>
    <property type="molecule type" value="Genomic_DNA"/>
</dbReference>
<dbReference type="InterPro" id="IPR051054">
    <property type="entry name" value="SorC_transcr_regulators"/>
</dbReference>
<dbReference type="Pfam" id="PF04198">
    <property type="entry name" value="Sugar-bind"/>
    <property type="match status" value="1"/>
</dbReference>
<dbReference type="GO" id="GO:0030246">
    <property type="term" value="F:carbohydrate binding"/>
    <property type="evidence" value="ECO:0007669"/>
    <property type="project" value="InterPro"/>
</dbReference>
<dbReference type="eggNOG" id="COG2390">
    <property type="taxonomic scope" value="Bacteria"/>
</dbReference>
<accession>E6MHX6</accession>
<evidence type="ECO:0000256" key="1">
    <source>
        <dbReference type="ARBA" id="ARBA00010466"/>
    </source>
</evidence>
<evidence type="ECO:0000256" key="4">
    <source>
        <dbReference type="ARBA" id="ARBA00023163"/>
    </source>
</evidence>
<keyword evidence="2" id="KW-0805">Transcription regulation</keyword>
<feature type="domain" description="Sugar-binding" evidence="5">
    <location>
        <begin position="79"/>
        <end position="328"/>
    </location>
</feature>
<gene>
    <name evidence="6" type="ORF">HMP0721_1681</name>
</gene>
<dbReference type="Proteomes" id="UP000004754">
    <property type="component" value="Unassembled WGS sequence"/>
</dbReference>
<dbReference type="SUPFAM" id="SSF100950">
    <property type="entry name" value="NagB/RpiA/CoA transferase-like"/>
    <property type="match status" value="1"/>
</dbReference>
<keyword evidence="4" id="KW-0804">Transcription</keyword>
<dbReference type="InterPro" id="IPR037171">
    <property type="entry name" value="NagB/RpiA_transferase-like"/>
</dbReference>
<dbReference type="STRING" id="887929.HMP0721_1681"/>
<sequence length="339" mass="36273">MRGLFCRDKREVEDADRKDQYRANQILRVAKLHYELHLSQIEIARREHLSKSTVSRLIKAASDRGMVQIAIVEPKHSFTAIEDALTARFGLKKATVLPDVVGNRDILRRDICAALAEDLGRVVANGSVVGVAWGNTMSTLGKVLSKTDHQGVSVIQLNGGLSKALYETGTAAVVRDFVDALNAEGYLLPAPALVDTPAIAGAIKSDSSVNRILTLAARCDVAVYSVGAMGQGTALYQMGYFAPAAYDRLCRRAVGDICSHFVDAAGQVADRALDARVVATPLATIRRVPSKLVVAAGTEKAAAVLACLHGGMADYLYIDKSLAAEILRLDAAKNKSSEN</sequence>
<dbReference type="OrthoDB" id="58802at2"/>
<dbReference type="InterPro" id="IPR007324">
    <property type="entry name" value="Sugar-bd_dom_put"/>
</dbReference>
<dbReference type="RefSeq" id="WP_006599103.1">
    <property type="nucleotide sequence ID" value="NZ_GL622359.1"/>
</dbReference>
<evidence type="ECO:0000256" key="2">
    <source>
        <dbReference type="ARBA" id="ARBA00023015"/>
    </source>
</evidence>
<dbReference type="Gene3D" id="3.40.50.1360">
    <property type="match status" value="1"/>
</dbReference>
<proteinExistence type="inferred from homology"/>
<evidence type="ECO:0000256" key="3">
    <source>
        <dbReference type="ARBA" id="ARBA00023125"/>
    </source>
</evidence>
<evidence type="ECO:0000313" key="6">
    <source>
        <dbReference type="EMBL" id="EFV01300.1"/>
    </source>
</evidence>
<name>E6MHX6_9FIRM</name>
<reference evidence="6 7" key="1">
    <citation type="submission" date="2010-12" db="EMBL/GenBank/DDBJ databases">
        <authorList>
            <person name="Muzny D."/>
            <person name="Qin X."/>
            <person name="Deng J."/>
            <person name="Jiang H."/>
            <person name="Liu Y."/>
            <person name="Qu J."/>
            <person name="Song X.-Z."/>
            <person name="Zhang L."/>
            <person name="Thornton R."/>
            <person name="Coyle M."/>
            <person name="Francisco L."/>
            <person name="Jackson L."/>
            <person name="Javaid M."/>
            <person name="Korchina V."/>
            <person name="Kovar C."/>
            <person name="Mata R."/>
            <person name="Mathew T."/>
            <person name="Ngo R."/>
            <person name="Nguyen L."/>
            <person name="Nguyen N."/>
            <person name="Okwuonu G."/>
            <person name="Ongeri F."/>
            <person name="Pham C."/>
            <person name="Simmons D."/>
            <person name="Wilczek-Boney K."/>
            <person name="Hale W."/>
            <person name="Jakkamsetti A."/>
            <person name="Pham P."/>
            <person name="Ruth R."/>
            <person name="San Lucas F."/>
            <person name="Warren J."/>
            <person name="Zhang J."/>
            <person name="Zhao Z."/>
            <person name="Zhou C."/>
            <person name="Zhu D."/>
            <person name="Lee S."/>
            <person name="Bess C."/>
            <person name="Blankenburg K."/>
            <person name="Forbes L."/>
            <person name="Fu Q."/>
            <person name="Gubbala S."/>
            <person name="Hirani K."/>
            <person name="Jayaseelan J.C."/>
            <person name="Lara F."/>
            <person name="Munidasa M."/>
            <person name="Palculict T."/>
            <person name="Patil S."/>
            <person name="Pu L.-L."/>
            <person name="Saada N."/>
            <person name="Tang L."/>
            <person name="Weissenberger G."/>
            <person name="Zhu Y."/>
            <person name="Hemphill L."/>
            <person name="Shang Y."/>
            <person name="Youmans B."/>
            <person name="Ayvaz T."/>
            <person name="Ross M."/>
            <person name="Santibanez J."/>
            <person name="Aqrawi P."/>
            <person name="Gross S."/>
            <person name="Joshi V."/>
            <person name="Fowler G."/>
            <person name="Nazareth L."/>
            <person name="Reid J."/>
            <person name="Worley K."/>
            <person name="Petrosino J."/>
            <person name="Highlander S."/>
            <person name="Gibbs R."/>
        </authorList>
    </citation>
    <scope>NUCLEOTIDE SEQUENCE [LARGE SCALE GENOMIC DNA]</scope>
    <source>
        <strain evidence="6 7">ATCC 23263</strain>
    </source>
</reference>
<evidence type="ECO:0000259" key="5">
    <source>
        <dbReference type="Pfam" id="PF04198"/>
    </source>
</evidence>
<dbReference type="GO" id="GO:0003677">
    <property type="term" value="F:DNA binding"/>
    <property type="evidence" value="ECO:0007669"/>
    <property type="project" value="UniProtKB-KW"/>
</dbReference>
<comment type="similarity">
    <text evidence="1">Belongs to the SorC transcriptional regulatory family.</text>
</comment>
<protein>
    <submittedName>
        <fullName evidence="6">Putative sugar-binding domain protein</fullName>
    </submittedName>
</protein>
<organism evidence="6 7">
    <name type="scientific">Pseudoramibacter alactolyticus ATCC 23263</name>
    <dbReference type="NCBI Taxonomy" id="887929"/>
    <lineage>
        <taxon>Bacteria</taxon>
        <taxon>Bacillati</taxon>
        <taxon>Bacillota</taxon>
        <taxon>Clostridia</taxon>
        <taxon>Eubacteriales</taxon>
        <taxon>Eubacteriaceae</taxon>
        <taxon>Pseudoramibacter</taxon>
    </lineage>
</organism>
<comment type="caution">
    <text evidence="6">The sequence shown here is derived from an EMBL/GenBank/DDBJ whole genome shotgun (WGS) entry which is preliminary data.</text>
</comment>
<evidence type="ECO:0000313" key="7">
    <source>
        <dbReference type="Proteomes" id="UP000004754"/>
    </source>
</evidence>
<keyword evidence="3" id="KW-0238">DNA-binding</keyword>
<dbReference type="PANTHER" id="PTHR34294:SF1">
    <property type="entry name" value="TRANSCRIPTIONAL REGULATOR LSRR"/>
    <property type="match status" value="1"/>
</dbReference>
<keyword evidence="7" id="KW-1185">Reference proteome</keyword>
<dbReference type="Gene3D" id="1.10.10.60">
    <property type="entry name" value="Homeodomain-like"/>
    <property type="match status" value="1"/>
</dbReference>
<dbReference type="HOGENOM" id="CLU_054506_1_1_9"/>
<dbReference type="AlphaFoldDB" id="E6MHX6"/>